<organism evidence="2 3">
    <name type="scientific">Penicillium angulare</name>
    <dbReference type="NCBI Taxonomy" id="116970"/>
    <lineage>
        <taxon>Eukaryota</taxon>
        <taxon>Fungi</taxon>
        <taxon>Dikarya</taxon>
        <taxon>Ascomycota</taxon>
        <taxon>Pezizomycotina</taxon>
        <taxon>Eurotiomycetes</taxon>
        <taxon>Eurotiomycetidae</taxon>
        <taxon>Eurotiales</taxon>
        <taxon>Aspergillaceae</taxon>
        <taxon>Penicillium</taxon>
    </lineage>
</organism>
<proteinExistence type="predicted"/>
<sequence length="86" mass="8738">MKAVVATLFSLVLATSAVPWGGSKSVELSGSQLNSALASHGKAATFDVNQVINCSVSYTLALSTGGPPYSIDLATLDLSNCTYTGP</sequence>
<evidence type="ECO:0000256" key="1">
    <source>
        <dbReference type="SAM" id="SignalP"/>
    </source>
</evidence>
<comment type="caution">
    <text evidence="2">The sequence shown here is derived from an EMBL/GenBank/DDBJ whole genome shotgun (WGS) entry which is preliminary data.</text>
</comment>
<dbReference type="AlphaFoldDB" id="A0A9W9FZQ4"/>
<keyword evidence="3" id="KW-1185">Reference proteome</keyword>
<keyword evidence="1" id="KW-0732">Signal</keyword>
<reference evidence="2" key="2">
    <citation type="journal article" date="2023" name="IMA Fungus">
        <title>Comparative genomic study of the Penicillium genus elucidates a diverse pangenome and 15 lateral gene transfer events.</title>
        <authorList>
            <person name="Petersen C."/>
            <person name="Sorensen T."/>
            <person name="Nielsen M.R."/>
            <person name="Sondergaard T.E."/>
            <person name="Sorensen J.L."/>
            <person name="Fitzpatrick D.A."/>
            <person name="Frisvad J.C."/>
            <person name="Nielsen K.L."/>
        </authorList>
    </citation>
    <scope>NUCLEOTIDE SEQUENCE</scope>
    <source>
        <strain evidence="2">IBT 30069</strain>
    </source>
</reference>
<dbReference type="EMBL" id="JAPQKH010000003">
    <property type="protein sequence ID" value="KAJ5109435.1"/>
    <property type="molecule type" value="Genomic_DNA"/>
</dbReference>
<gene>
    <name evidence="2" type="ORF">N7456_006110</name>
</gene>
<protein>
    <submittedName>
        <fullName evidence="2">Uncharacterized protein</fullName>
    </submittedName>
</protein>
<feature type="chain" id="PRO_5040935204" evidence="1">
    <location>
        <begin position="18"/>
        <end position="86"/>
    </location>
</feature>
<name>A0A9W9FZQ4_9EURO</name>
<feature type="signal peptide" evidence="1">
    <location>
        <begin position="1"/>
        <end position="17"/>
    </location>
</feature>
<dbReference type="OrthoDB" id="4281801at2759"/>
<evidence type="ECO:0000313" key="3">
    <source>
        <dbReference type="Proteomes" id="UP001149165"/>
    </source>
</evidence>
<evidence type="ECO:0000313" key="2">
    <source>
        <dbReference type="EMBL" id="KAJ5109435.1"/>
    </source>
</evidence>
<reference evidence="2" key="1">
    <citation type="submission" date="2022-11" db="EMBL/GenBank/DDBJ databases">
        <authorList>
            <person name="Petersen C."/>
        </authorList>
    </citation>
    <scope>NUCLEOTIDE SEQUENCE</scope>
    <source>
        <strain evidence="2">IBT 30069</strain>
    </source>
</reference>
<dbReference type="Proteomes" id="UP001149165">
    <property type="component" value="Unassembled WGS sequence"/>
</dbReference>
<accession>A0A9W9FZQ4</accession>